<sequence length="50" mass="5947">MIQLNKKSPTTHGWDSFYNGLLRESLFKVRRQFASRHDMLRKSKAGHERS</sequence>
<organism evidence="1 2">
    <name type="scientific">Thermoclostridium caenicola</name>
    <dbReference type="NCBI Taxonomy" id="659425"/>
    <lineage>
        <taxon>Bacteria</taxon>
        <taxon>Bacillati</taxon>
        <taxon>Bacillota</taxon>
        <taxon>Clostridia</taxon>
        <taxon>Eubacteriales</taxon>
        <taxon>Oscillospiraceae</taxon>
        <taxon>Thermoclostridium</taxon>
    </lineage>
</organism>
<proteinExistence type="predicted"/>
<accession>A0A1M6FTN1</accession>
<name>A0A1M6FTN1_9FIRM</name>
<dbReference type="AlphaFoldDB" id="A0A1M6FTN1"/>
<evidence type="ECO:0000313" key="1">
    <source>
        <dbReference type="EMBL" id="SHJ01048.1"/>
    </source>
</evidence>
<gene>
    <name evidence="1" type="ORF">SAMN05444373_101926</name>
</gene>
<keyword evidence="2" id="KW-1185">Reference proteome</keyword>
<dbReference type="Proteomes" id="UP000324781">
    <property type="component" value="Unassembled WGS sequence"/>
</dbReference>
<evidence type="ECO:0000313" key="2">
    <source>
        <dbReference type="Proteomes" id="UP000324781"/>
    </source>
</evidence>
<reference evidence="1 2" key="1">
    <citation type="submission" date="2016-11" db="EMBL/GenBank/DDBJ databases">
        <authorList>
            <person name="Varghese N."/>
            <person name="Submissions S."/>
        </authorList>
    </citation>
    <scope>NUCLEOTIDE SEQUENCE [LARGE SCALE GENOMIC DNA]</scope>
    <source>
        <strain evidence="1 2">DSM 19027</strain>
    </source>
</reference>
<dbReference type="EMBL" id="FQZP01000019">
    <property type="protein sequence ID" value="SHJ01048.1"/>
    <property type="molecule type" value="Genomic_DNA"/>
</dbReference>
<evidence type="ECO:0008006" key="3">
    <source>
        <dbReference type="Google" id="ProtNLM"/>
    </source>
</evidence>
<protein>
    <recommendedName>
        <fullName evidence="3">Transposase</fullName>
    </recommendedName>
</protein>